<evidence type="ECO:0000259" key="1">
    <source>
        <dbReference type="PROSITE" id="PS50097"/>
    </source>
</evidence>
<dbReference type="Pfam" id="PF00651">
    <property type="entry name" value="BTB"/>
    <property type="match status" value="1"/>
</dbReference>
<dbReference type="EMBL" id="JASJQH010007142">
    <property type="protein sequence ID" value="KAK9717444.1"/>
    <property type="molecule type" value="Genomic_DNA"/>
</dbReference>
<dbReference type="Gene3D" id="3.30.710.10">
    <property type="entry name" value="Potassium Channel Kv1.1, Chain A"/>
    <property type="match status" value="1"/>
</dbReference>
<organism evidence="3 4">
    <name type="scientific">Basidiobolus ranarum</name>
    <dbReference type="NCBI Taxonomy" id="34480"/>
    <lineage>
        <taxon>Eukaryota</taxon>
        <taxon>Fungi</taxon>
        <taxon>Fungi incertae sedis</taxon>
        <taxon>Zoopagomycota</taxon>
        <taxon>Entomophthoromycotina</taxon>
        <taxon>Basidiobolomycetes</taxon>
        <taxon>Basidiobolales</taxon>
        <taxon>Basidiobolaceae</taxon>
        <taxon>Basidiobolus</taxon>
    </lineage>
</organism>
<gene>
    <name evidence="3" type="ORF">K7432_006201</name>
</gene>
<sequence length="358" mass="41431">MAQPLVVQSHRLYTFQWKLSNLTKEFNSQLITPTFVAQEVPWKLCLTPSRDKIHISVHLQPALPLLLPKEVEFCVYLRREPGTRRRLRKSTMRHRFFKRSKAGFERFLARSELNKYVHNGHVVLGIEMYYQPANSIESPEELLYPEEIESDEEYDVPEFFEKLNDPSFSDVEFLVDSRVIYASRFLLKARSKYFRDLFSGYSMTKDDPFKVYVDGFHFEPLLGVFAWIYTGRLHQVAGCDEDPMGFLCEMYAIARMYSLKGLMLILGNRFNQVIDVDNFDRVMELSSALEIPILLAKVCVFAALHWDSVCNSNALLRLLKSKPDLSKLLINGVMSSREGATESEIASLLKKNSHNTLC</sequence>
<feature type="domain" description="MATH" evidence="2">
    <location>
        <begin position="12"/>
        <end position="128"/>
    </location>
</feature>
<dbReference type="PROSITE" id="PS50097">
    <property type="entry name" value="BTB"/>
    <property type="match status" value="1"/>
</dbReference>
<dbReference type="InterPro" id="IPR011333">
    <property type="entry name" value="SKP1/BTB/POZ_sf"/>
</dbReference>
<dbReference type="PANTHER" id="PTHR24413">
    <property type="entry name" value="SPECKLE-TYPE POZ PROTEIN"/>
    <property type="match status" value="1"/>
</dbReference>
<dbReference type="Pfam" id="PF00917">
    <property type="entry name" value="MATH"/>
    <property type="match status" value="1"/>
</dbReference>
<comment type="caution">
    <text evidence="3">The sequence shown here is derived from an EMBL/GenBank/DDBJ whole genome shotgun (WGS) entry which is preliminary data.</text>
</comment>
<evidence type="ECO:0000313" key="3">
    <source>
        <dbReference type="EMBL" id="KAK9717444.1"/>
    </source>
</evidence>
<evidence type="ECO:0000259" key="2">
    <source>
        <dbReference type="PROSITE" id="PS50144"/>
    </source>
</evidence>
<dbReference type="SUPFAM" id="SSF49599">
    <property type="entry name" value="TRAF domain-like"/>
    <property type="match status" value="1"/>
</dbReference>
<dbReference type="SUPFAM" id="SSF54695">
    <property type="entry name" value="POZ domain"/>
    <property type="match status" value="1"/>
</dbReference>
<dbReference type="Proteomes" id="UP001479436">
    <property type="component" value="Unassembled WGS sequence"/>
</dbReference>
<proteinExistence type="predicted"/>
<name>A0ABR2W224_9FUNG</name>
<dbReference type="InterPro" id="IPR008974">
    <property type="entry name" value="TRAF-like"/>
</dbReference>
<dbReference type="InterPro" id="IPR000210">
    <property type="entry name" value="BTB/POZ_dom"/>
</dbReference>
<accession>A0ABR2W224</accession>
<dbReference type="SMART" id="SM00225">
    <property type="entry name" value="BTB"/>
    <property type="match status" value="1"/>
</dbReference>
<evidence type="ECO:0000313" key="4">
    <source>
        <dbReference type="Proteomes" id="UP001479436"/>
    </source>
</evidence>
<reference evidence="3 4" key="1">
    <citation type="submission" date="2023-04" db="EMBL/GenBank/DDBJ databases">
        <title>Genome of Basidiobolus ranarum AG-B5.</title>
        <authorList>
            <person name="Stajich J.E."/>
            <person name="Carter-House D."/>
            <person name="Gryganskyi A."/>
        </authorList>
    </citation>
    <scope>NUCLEOTIDE SEQUENCE [LARGE SCALE GENOMIC DNA]</scope>
    <source>
        <strain evidence="3 4">AG-B5</strain>
    </source>
</reference>
<evidence type="ECO:0008006" key="5">
    <source>
        <dbReference type="Google" id="ProtNLM"/>
    </source>
</evidence>
<feature type="domain" description="BTB" evidence="1">
    <location>
        <begin position="169"/>
        <end position="237"/>
    </location>
</feature>
<dbReference type="Gene3D" id="2.60.210.10">
    <property type="entry name" value="Apoptosis, Tumor Necrosis Factor Receptor Associated Protein 2, Chain A"/>
    <property type="match status" value="1"/>
</dbReference>
<keyword evidence="4" id="KW-1185">Reference proteome</keyword>
<dbReference type="CDD" id="cd00121">
    <property type="entry name" value="MATH"/>
    <property type="match status" value="1"/>
</dbReference>
<dbReference type="PROSITE" id="PS50144">
    <property type="entry name" value="MATH"/>
    <property type="match status" value="1"/>
</dbReference>
<dbReference type="InterPro" id="IPR002083">
    <property type="entry name" value="MATH/TRAF_dom"/>
</dbReference>
<protein>
    <recommendedName>
        <fullName evidence="5">BTB domain-containing protein</fullName>
    </recommendedName>
</protein>